<evidence type="ECO:0000313" key="1">
    <source>
        <dbReference type="EMBL" id="OIJ23723.1"/>
    </source>
</evidence>
<dbReference type="EMBL" id="JZDQ02000057">
    <property type="protein sequence ID" value="OIJ23723.1"/>
    <property type="molecule type" value="Genomic_DNA"/>
</dbReference>
<dbReference type="Pfam" id="PF11248">
    <property type="entry name" value="DUF3046"/>
    <property type="match status" value="1"/>
</dbReference>
<dbReference type="STRING" id="1844.UG56_026460"/>
<sequence>MRHTEFWSRMDDALGAGYARAWARQFVMGDLDGRTAQEALDDGVPPKEVWAAVWKALELPARER</sequence>
<dbReference type="Proteomes" id="UP000033772">
    <property type="component" value="Unassembled WGS sequence"/>
</dbReference>
<dbReference type="OrthoDB" id="3215033at2"/>
<comment type="caution">
    <text evidence="1">The sequence shown here is derived from an EMBL/GenBank/DDBJ whole genome shotgun (WGS) entry which is preliminary data.</text>
</comment>
<dbReference type="RefSeq" id="WP_045550501.1">
    <property type="nucleotide sequence ID" value="NZ_JZDQ02000057.1"/>
</dbReference>
<dbReference type="AlphaFoldDB" id="A0A1J4MWR3"/>
<organism evidence="1 2">
    <name type="scientific">Nocardioides luteus</name>
    <dbReference type="NCBI Taxonomy" id="1844"/>
    <lineage>
        <taxon>Bacteria</taxon>
        <taxon>Bacillati</taxon>
        <taxon>Actinomycetota</taxon>
        <taxon>Actinomycetes</taxon>
        <taxon>Propionibacteriales</taxon>
        <taxon>Nocardioidaceae</taxon>
        <taxon>Nocardioides</taxon>
    </lineage>
</organism>
<accession>A0A1J4MWR3</accession>
<evidence type="ECO:0008006" key="3">
    <source>
        <dbReference type="Google" id="ProtNLM"/>
    </source>
</evidence>
<keyword evidence="2" id="KW-1185">Reference proteome</keyword>
<gene>
    <name evidence="1" type="ORF">UG56_026460</name>
</gene>
<protein>
    <recommendedName>
        <fullName evidence="3">DUF3046 domain-containing protein</fullName>
    </recommendedName>
</protein>
<evidence type="ECO:0000313" key="2">
    <source>
        <dbReference type="Proteomes" id="UP000033772"/>
    </source>
</evidence>
<name>A0A1J4MWR3_9ACTN</name>
<dbReference type="InterPro" id="IPR021408">
    <property type="entry name" value="DUF3046"/>
</dbReference>
<reference evidence="1" key="1">
    <citation type="submission" date="2016-10" db="EMBL/GenBank/DDBJ databases">
        <title>Draft Genome Sequence of Nocardioides luteus Strain BAFB, an Alkane-Degrading Bacterium Isolated from JP-7 Polluted Soil.</title>
        <authorList>
            <person name="Brown L."/>
            <person name="Ruiz O.N."/>
            <person name="Gunasekera T."/>
        </authorList>
    </citation>
    <scope>NUCLEOTIDE SEQUENCE [LARGE SCALE GENOMIC DNA]</scope>
    <source>
        <strain evidence="1">BAFB</strain>
    </source>
</reference>
<proteinExistence type="predicted"/>